<dbReference type="AlphaFoldDB" id="A0A6M0SZS0"/>
<feature type="transmembrane region" description="Helical" evidence="1">
    <location>
        <begin position="70"/>
        <end position="88"/>
    </location>
</feature>
<evidence type="ECO:0000313" key="2">
    <source>
        <dbReference type="EMBL" id="NFA60997.1"/>
    </source>
</evidence>
<dbReference type="Proteomes" id="UP000473089">
    <property type="component" value="Unassembled WGS sequence"/>
</dbReference>
<protein>
    <recommendedName>
        <fullName evidence="4">MFS transporter</fullName>
    </recommendedName>
</protein>
<name>A0A6M0SZS0_CLOBO</name>
<evidence type="ECO:0000313" key="3">
    <source>
        <dbReference type="Proteomes" id="UP000473089"/>
    </source>
</evidence>
<evidence type="ECO:0008006" key="4">
    <source>
        <dbReference type="Google" id="ProtNLM"/>
    </source>
</evidence>
<keyword evidence="1" id="KW-0472">Membrane</keyword>
<keyword evidence="1" id="KW-0812">Transmembrane</keyword>
<evidence type="ECO:0000256" key="1">
    <source>
        <dbReference type="SAM" id="Phobius"/>
    </source>
</evidence>
<organism evidence="2 3">
    <name type="scientific">Clostridium botulinum</name>
    <dbReference type="NCBI Taxonomy" id="1491"/>
    <lineage>
        <taxon>Bacteria</taxon>
        <taxon>Bacillati</taxon>
        <taxon>Bacillota</taxon>
        <taxon>Clostridia</taxon>
        <taxon>Eubacteriales</taxon>
        <taxon>Clostridiaceae</taxon>
        <taxon>Clostridium</taxon>
    </lineage>
</organism>
<dbReference type="EMBL" id="SGJP01000023">
    <property type="protein sequence ID" value="NFA60997.1"/>
    <property type="molecule type" value="Genomic_DNA"/>
</dbReference>
<comment type="caution">
    <text evidence="2">The sequence shown here is derived from an EMBL/GenBank/DDBJ whole genome shotgun (WGS) entry which is preliminary data.</text>
</comment>
<keyword evidence="1" id="KW-1133">Transmembrane helix</keyword>
<gene>
    <name evidence="2" type="ORF">EXM42_11510</name>
</gene>
<feature type="transmembrane region" description="Helical" evidence="1">
    <location>
        <begin position="28"/>
        <end position="48"/>
    </location>
</feature>
<proteinExistence type="predicted"/>
<reference evidence="2 3" key="1">
    <citation type="submission" date="2019-02" db="EMBL/GenBank/DDBJ databases">
        <title>Genome sequencing of Clostridium botulinum clinical isolates.</title>
        <authorList>
            <person name="Brunt J."/>
            <person name="Van Vliet A.H.M."/>
            <person name="Stringer S.C."/>
            <person name="Grant K.A."/>
            <person name="Carter A.C."/>
            <person name="Peck M.W."/>
        </authorList>
    </citation>
    <scope>NUCLEOTIDE SEQUENCE [LARGE SCALE GENOMIC DNA]</scope>
    <source>
        <strain evidence="2 3">R1125/03</strain>
    </source>
</reference>
<sequence>MWIILGVAAIVATFINLYMYKTGKDYKLAMAIGLSFTALTLCAEYSAVSKWVKGEDWSALLDVIPTMENSLWFLTIISILLNMAPIFLELKNKE</sequence>
<accession>A0A6M0SZS0</accession>